<dbReference type="Gramene" id="CDF40605">
    <property type="protein sequence ID" value="CDF40605"/>
    <property type="gene ID" value="CHC_T00000827001"/>
</dbReference>
<dbReference type="STRING" id="2769.R7QTB8"/>
<feature type="compositionally biased region" description="Low complexity" evidence="1">
    <location>
        <begin position="207"/>
        <end position="226"/>
    </location>
</feature>
<dbReference type="EMBL" id="HG002216">
    <property type="protein sequence ID" value="CDF40605.1"/>
    <property type="molecule type" value="Genomic_DNA"/>
</dbReference>
<evidence type="ECO:0000313" key="2">
    <source>
        <dbReference type="EMBL" id="CDF40605.1"/>
    </source>
</evidence>
<dbReference type="KEGG" id="ccp:CHC_T00000827001"/>
<dbReference type="OrthoDB" id="11444at2759"/>
<feature type="region of interest" description="Disordered" evidence="1">
    <location>
        <begin position="16"/>
        <end position="59"/>
    </location>
</feature>
<dbReference type="Proteomes" id="UP000012073">
    <property type="component" value="Unassembled WGS sequence"/>
</dbReference>
<name>R7QTB8_CHOCR</name>
<evidence type="ECO:0000256" key="1">
    <source>
        <dbReference type="SAM" id="MobiDB-lite"/>
    </source>
</evidence>
<feature type="region of interest" description="Disordered" evidence="1">
    <location>
        <begin position="188"/>
        <end position="227"/>
    </location>
</feature>
<proteinExistence type="predicted"/>
<protein>
    <submittedName>
        <fullName evidence="2">Uncharacterized protein</fullName>
    </submittedName>
</protein>
<dbReference type="AlphaFoldDB" id="R7QTB8"/>
<feature type="region of interest" description="Disordered" evidence="1">
    <location>
        <begin position="341"/>
        <end position="365"/>
    </location>
</feature>
<gene>
    <name evidence="2" type="ORF">CHC_T00000827001</name>
</gene>
<feature type="compositionally biased region" description="Low complexity" evidence="1">
    <location>
        <begin position="500"/>
        <end position="515"/>
    </location>
</feature>
<reference evidence="3" key="1">
    <citation type="journal article" date="2013" name="Proc. Natl. Acad. Sci. U.S.A.">
        <title>Genome structure and metabolic features in the red seaweed Chondrus crispus shed light on evolution of the Archaeplastida.</title>
        <authorList>
            <person name="Collen J."/>
            <person name="Porcel B."/>
            <person name="Carre W."/>
            <person name="Ball S.G."/>
            <person name="Chaparro C."/>
            <person name="Tonon T."/>
            <person name="Barbeyron T."/>
            <person name="Michel G."/>
            <person name="Noel B."/>
            <person name="Valentin K."/>
            <person name="Elias M."/>
            <person name="Artiguenave F."/>
            <person name="Arun A."/>
            <person name="Aury J.M."/>
            <person name="Barbosa-Neto J.F."/>
            <person name="Bothwell J.H."/>
            <person name="Bouget F.Y."/>
            <person name="Brillet L."/>
            <person name="Cabello-Hurtado F."/>
            <person name="Capella-Gutierrez S."/>
            <person name="Charrier B."/>
            <person name="Cladiere L."/>
            <person name="Cock J.M."/>
            <person name="Coelho S.M."/>
            <person name="Colleoni C."/>
            <person name="Czjzek M."/>
            <person name="Da Silva C."/>
            <person name="Delage L."/>
            <person name="Denoeud F."/>
            <person name="Deschamps P."/>
            <person name="Dittami S.M."/>
            <person name="Gabaldon T."/>
            <person name="Gachon C.M."/>
            <person name="Groisillier A."/>
            <person name="Herve C."/>
            <person name="Jabbari K."/>
            <person name="Katinka M."/>
            <person name="Kloareg B."/>
            <person name="Kowalczyk N."/>
            <person name="Labadie K."/>
            <person name="Leblanc C."/>
            <person name="Lopez P.J."/>
            <person name="McLachlan D.H."/>
            <person name="Meslet-Cladiere L."/>
            <person name="Moustafa A."/>
            <person name="Nehr Z."/>
            <person name="Nyvall Collen P."/>
            <person name="Panaud O."/>
            <person name="Partensky F."/>
            <person name="Poulain J."/>
            <person name="Rensing S.A."/>
            <person name="Rousvoal S."/>
            <person name="Samson G."/>
            <person name="Symeonidi A."/>
            <person name="Weissenbach J."/>
            <person name="Zambounis A."/>
            <person name="Wincker P."/>
            <person name="Boyen C."/>
        </authorList>
    </citation>
    <scope>NUCLEOTIDE SEQUENCE [LARGE SCALE GENOMIC DNA]</scope>
    <source>
        <strain evidence="3">cv. Stackhouse</strain>
    </source>
</reference>
<feature type="compositionally biased region" description="Basic and acidic residues" evidence="1">
    <location>
        <begin position="481"/>
        <end position="497"/>
    </location>
</feature>
<feature type="region of interest" description="Disordered" evidence="1">
    <location>
        <begin position="458"/>
        <end position="515"/>
    </location>
</feature>
<keyword evidence="3" id="KW-1185">Reference proteome</keyword>
<evidence type="ECO:0000313" key="3">
    <source>
        <dbReference type="Proteomes" id="UP000012073"/>
    </source>
</evidence>
<organism evidence="2 3">
    <name type="scientific">Chondrus crispus</name>
    <name type="common">Carrageen Irish moss</name>
    <name type="synonym">Polymorpha crispa</name>
    <dbReference type="NCBI Taxonomy" id="2769"/>
    <lineage>
        <taxon>Eukaryota</taxon>
        <taxon>Rhodophyta</taxon>
        <taxon>Florideophyceae</taxon>
        <taxon>Rhodymeniophycidae</taxon>
        <taxon>Gigartinales</taxon>
        <taxon>Gigartinaceae</taxon>
        <taxon>Chondrus</taxon>
    </lineage>
</organism>
<dbReference type="RefSeq" id="XP_005710899.1">
    <property type="nucleotide sequence ID" value="XM_005710842.1"/>
</dbReference>
<sequence length="515" mass="55891">MANNKNLEELIAAIGDEPPLSSTPFNPPTTVPIAAPPRTATTNSRPRVANPASQHLNGSVRGNLDELVQYLGSTPGRAVTHPLATPQPQNTQVSPFGVPTVPIMPLQARAQAHARMPNINARAADSKVSAEYMRQQLQAKAIPKREPTASVGGHVRAVTSSAAASSQSAASSARPDITAELNAVMKKTGTSTHARGASRAVPVAGIPQQRMPPGQPAPGQGRPQAAKISQEQVIVGHFCCFAIKTLNKVMEGSPLKQTAEVSLREHIKKAWAQWVRGHIPRQKLLESVARFVRDSCPQAFGIDLIREFKEWYESEFERQKAQSGCGERKVSQQQFQHVGQQQRRQVVQNKQPGQPAPGQGRPQAARISQERVIVGHFCRFAIKTLNKVMEGSPLKQTAEVSLREHIKKAWAQWVRGHIPRQKLLESVARFVRDSCPQAFGIDLIREFKEWYESEFERQRAQSGPGEQKSAAATVSACGPTAEKEGSAEQTDSVEHPPNEAAAGAVRGPAGPDSSV</sequence>
<feature type="compositionally biased region" description="Polar residues" evidence="1">
    <location>
        <begin position="39"/>
        <end position="57"/>
    </location>
</feature>
<accession>R7QTB8</accession>
<dbReference type="GeneID" id="17318617"/>